<evidence type="ECO:0000256" key="10">
    <source>
        <dbReference type="ARBA" id="ARBA00023167"/>
    </source>
</evidence>
<dbReference type="SUPFAM" id="SSF55347">
    <property type="entry name" value="Glyceraldehyde-3-phosphate dehydrogenase-like, C-terminal domain"/>
    <property type="match status" value="1"/>
</dbReference>
<dbReference type="EMBL" id="FPAA01000002">
    <property type="protein sequence ID" value="SFS46092.1"/>
    <property type="molecule type" value="Genomic_DNA"/>
</dbReference>
<dbReference type="AlphaFoldDB" id="A0A1I6Q112"/>
<dbReference type="InterPro" id="IPR005106">
    <property type="entry name" value="Asp/hSer_DH_NAD-bd"/>
</dbReference>
<evidence type="ECO:0000256" key="11">
    <source>
        <dbReference type="ARBA" id="ARBA00048841"/>
    </source>
</evidence>
<proteinExistence type="inferred from homology"/>
<dbReference type="GO" id="GO:0009086">
    <property type="term" value="P:methionine biosynthetic process"/>
    <property type="evidence" value="ECO:0007669"/>
    <property type="project" value="UniProtKB-KW"/>
</dbReference>
<keyword evidence="9" id="KW-0915">Sodium</keyword>
<dbReference type="Gene3D" id="3.30.360.10">
    <property type="entry name" value="Dihydrodipicolinate Reductase, domain 2"/>
    <property type="match status" value="1"/>
</dbReference>
<keyword evidence="8 12" id="KW-0560">Oxidoreductase</keyword>
<dbReference type="GO" id="GO:0004412">
    <property type="term" value="F:homoserine dehydrogenase activity"/>
    <property type="evidence" value="ECO:0007669"/>
    <property type="project" value="UniProtKB-EC"/>
</dbReference>
<organism evidence="16 17">
    <name type="scientific">Marininema halotolerans</name>
    <dbReference type="NCBI Taxonomy" id="1155944"/>
    <lineage>
        <taxon>Bacteria</taxon>
        <taxon>Bacillati</taxon>
        <taxon>Bacillota</taxon>
        <taxon>Bacilli</taxon>
        <taxon>Bacillales</taxon>
        <taxon>Thermoactinomycetaceae</taxon>
        <taxon>Marininema</taxon>
    </lineage>
</organism>
<keyword evidence="7 12" id="KW-0791">Threonine biosynthesis</keyword>
<evidence type="ECO:0000256" key="1">
    <source>
        <dbReference type="ARBA" id="ARBA00005056"/>
    </source>
</evidence>
<dbReference type="Gene3D" id="3.40.50.720">
    <property type="entry name" value="NAD(P)-binding Rossmann-like Domain"/>
    <property type="match status" value="1"/>
</dbReference>
<evidence type="ECO:0000256" key="2">
    <source>
        <dbReference type="ARBA" id="ARBA00005062"/>
    </source>
</evidence>
<dbReference type="OrthoDB" id="9808167at2"/>
<dbReference type="RefSeq" id="WP_091834209.1">
    <property type="nucleotide sequence ID" value="NZ_FPAA01000002.1"/>
</dbReference>
<evidence type="ECO:0000256" key="8">
    <source>
        <dbReference type="ARBA" id="ARBA00023002"/>
    </source>
</evidence>
<sequence length="434" mass="48075">MEKIGVGLLGLGTVGWGVYQAFHHRQQVITKKTNRLFEIRKVLVKDVERPRQNRDVFPLLTDDFSEVLDEEVQVIIEAIGGVEPARRYIEEAIMAGCHVVTANKELIAKHGVSLEQLAHRHGVKLLYEASVAGGIPILGTIRHLLQTNHIHRITGILNGTTNFLLTEMEKKGVSYEEGIAVAQELGYAEADPSNDVDGVDSMYKLAILTRLAFEVTLPFQKIPYKGIRGIKVGELILAKKLGYAVKLLAEVGRETNQDTVSLRVAPMLVPLSHPLATVEGVYNGVHIEADGVQDITLLGQGAGTEPTASVMLEDVCNLFLLPPPMVQDEPEAVILPEEPFGERFIYMEFVETIDEEVGQQMQTRLEKIGLPLIKMEAITLPEGGGVALLFEQWNPIYQGILLAEIGIEVKRMLDRPIYQQASNHAETQRFKKIG</sequence>
<keyword evidence="12" id="KW-0521">NADP</keyword>
<dbReference type="GO" id="GO:0009088">
    <property type="term" value="P:threonine biosynthetic process"/>
    <property type="evidence" value="ECO:0007669"/>
    <property type="project" value="UniProtKB-UniPathway"/>
</dbReference>
<dbReference type="Pfam" id="PF00742">
    <property type="entry name" value="Homoserine_dh"/>
    <property type="match status" value="1"/>
</dbReference>
<evidence type="ECO:0000256" key="9">
    <source>
        <dbReference type="ARBA" id="ARBA00023053"/>
    </source>
</evidence>
<accession>A0A1I6Q112</accession>
<evidence type="ECO:0000259" key="15">
    <source>
        <dbReference type="Pfam" id="PF03447"/>
    </source>
</evidence>
<keyword evidence="6 12" id="KW-0028">Amino-acid biosynthesis</keyword>
<dbReference type="UniPathway" id="UPA00051">
    <property type="reaction ID" value="UER00465"/>
</dbReference>
<evidence type="ECO:0000313" key="16">
    <source>
        <dbReference type="EMBL" id="SFS46092.1"/>
    </source>
</evidence>
<reference evidence="17" key="1">
    <citation type="submission" date="2016-10" db="EMBL/GenBank/DDBJ databases">
        <authorList>
            <person name="Varghese N."/>
            <person name="Submissions S."/>
        </authorList>
    </citation>
    <scope>NUCLEOTIDE SEQUENCE [LARGE SCALE GENOMIC DNA]</scope>
    <source>
        <strain evidence="17">DSM 45789</strain>
    </source>
</reference>
<dbReference type="EC" id="1.1.1.3" evidence="4 12"/>
<gene>
    <name evidence="16" type="ORF">SAMN05444972_102264</name>
</gene>
<evidence type="ECO:0000256" key="3">
    <source>
        <dbReference type="ARBA" id="ARBA00006753"/>
    </source>
</evidence>
<evidence type="ECO:0000256" key="7">
    <source>
        <dbReference type="ARBA" id="ARBA00022697"/>
    </source>
</evidence>
<evidence type="ECO:0000256" key="6">
    <source>
        <dbReference type="ARBA" id="ARBA00022605"/>
    </source>
</evidence>
<dbReference type="NCBIfam" id="NF004976">
    <property type="entry name" value="PRK06349.1"/>
    <property type="match status" value="1"/>
</dbReference>
<feature type="domain" description="Homoserine dehydrogenase catalytic" evidence="14">
    <location>
        <begin position="136"/>
        <end position="315"/>
    </location>
</feature>
<keyword evidence="17" id="KW-1185">Reference proteome</keyword>
<protein>
    <recommendedName>
        <fullName evidence="5 12">Homoserine dehydrogenase</fullName>
        <ecNumber evidence="4 12">1.1.1.3</ecNumber>
    </recommendedName>
</protein>
<dbReference type="InterPro" id="IPR001342">
    <property type="entry name" value="HDH_cat"/>
</dbReference>
<dbReference type="FunFam" id="3.30.360.10:FF:000005">
    <property type="entry name" value="Homoserine dehydrogenase"/>
    <property type="match status" value="1"/>
</dbReference>
<evidence type="ECO:0000259" key="14">
    <source>
        <dbReference type="Pfam" id="PF00742"/>
    </source>
</evidence>
<dbReference type="Pfam" id="PF03447">
    <property type="entry name" value="NAD_binding_3"/>
    <property type="match status" value="1"/>
</dbReference>
<dbReference type="Proteomes" id="UP000198660">
    <property type="component" value="Unassembled WGS sequence"/>
</dbReference>
<comment type="similarity">
    <text evidence="3 13">Belongs to the homoserine dehydrogenase family.</text>
</comment>
<evidence type="ECO:0000256" key="12">
    <source>
        <dbReference type="RuleBase" id="RU000579"/>
    </source>
</evidence>
<dbReference type="PROSITE" id="PS01042">
    <property type="entry name" value="HOMOSER_DHGENASE"/>
    <property type="match status" value="1"/>
</dbReference>
<dbReference type="UniPathway" id="UPA00050">
    <property type="reaction ID" value="UER00063"/>
</dbReference>
<feature type="domain" description="Aspartate/homoserine dehydrogenase NAD-binding" evidence="15">
    <location>
        <begin position="10"/>
        <end position="128"/>
    </location>
</feature>
<dbReference type="PANTHER" id="PTHR43331">
    <property type="entry name" value="HOMOSERINE DEHYDROGENASE"/>
    <property type="match status" value="1"/>
</dbReference>
<dbReference type="GO" id="GO:0050661">
    <property type="term" value="F:NADP binding"/>
    <property type="evidence" value="ECO:0007669"/>
    <property type="project" value="InterPro"/>
</dbReference>
<comment type="pathway">
    <text evidence="1 12">Amino-acid biosynthesis; L-threonine biosynthesis; L-threonine from L-aspartate: step 3/5.</text>
</comment>
<dbReference type="PANTHER" id="PTHR43331:SF1">
    <property type="entry name" value="HOMOSERINE DEHYDROGENASE"/>
    <property type="match status" value="1"/>
</dbReference>
<name>A0A1I6Q112_9BACL</name>
<evidence type="ECO:0000256" key="13">
    <source>
        <dbReference type="RuleBase" id="RU004171"/>
    </source>
</evidence>
<dbReference type="InterPro" id="IPR036291">
    <property type="entry name" value="NAD(P)-bd_dom_sf"/>
</dbReference>
<evidence type="ECO:0000256" key="5">
    <source>
        <dbReference type="ARBA" id="ARBA00013376"/>
    </source>
</evidence>
<comment type="pathway">
    <text evidence="2 12">Amino-acid biosynthesis; L-methionine biosynthesis via de novo pathway; L-homoserine from L-aspartate: step 3/3.</text>
</comment>
<dbReference type="InterPro" id="IPR019811">
    <property type="entry name" value="HDH_CS"/>
</dbReference>
<comment type="catalytic activity">
    <reaction evidence="11">
        <text>L-homoserine + NADP(+) = L-aspartate 4-semialdehyde + NADPH + H(+)</text>
        <dbReference type="Rhea" id="RHEA:15761"/>
        <dbReference type="ChEBI" id="CHEBI:15378"/>
        <dbReference type="ChEBI" id="CHEBI:57476"/>
        <dbReference type="ChEBI" id="CHEBI:57783"/>
        <dbReference type="ChEBI" id="CHEBI:58349"/>
        <dbReference type="ChEBI" id="CHEBI:537519"/>
        <dbReference type="EC" id="1.1.1.3"/>
    </reaction>
    <physiologicalReaction direction="right-to-left" evidence="11">
        <dbReference type="Rhea" id="RHEA:15763"/>
    </physiologicalReaction>
</comment>
<dbReference type="SUPFAM" id="SSF51735">
    <property type="entry name" value="NAD(P)-binding Rossmann-fold domains"/>
    <property type="match status" value="1"/>
</dbReference>
<evidence type="ECO:0000256" key="4">
    <source>
        <dbReference type="ARBA" id="ARBA00013213"/>
    </source>
</evidence>
<evidence type="ECO:0000313" key="17">
    <source>
        <dbReference type="Proteomes" id="UP000198660"/>
    </source>
</evidence>
<keyword evidence="10 12" id="KW-0486">Methionine biosynthesis</keyword>